<feature type="region of interest" description="Disordered" evidence="1">
    <location>
        <begin position="1"/>
        <end position="60"/>
    </location>
</feature>
<organism evidence="2 3">
    <name type="scientific">Candidatus Promineifilum breve</name>
    <dbReference type="NCBI Taxonomy" id="1806508"/>
    <lineage>
        <taxon>Bacteria</taxon>
        <taxon>Bacillati</taxon>
        <taxon>Chloroflexota</taxon>
        <taxon>Ardenticatenia</taxon>
        <taxon>Candidatus Promineifilales</taxon>
        <taxon>Candidatus Promineifilaceae</taxon>
        <taxon>Candidatus Promineifilum</taxon>
    </lineage>
</organism>
<name>A0A161KD88_9CHLR</name>
<dbReference type="AlphaFoldDB" id="A0A161KD88"/>
<gene>
    <name evidence="2" type="ORF">CFX0092_B0739</name>
</gene>
<dbReference type="RefSeq" id="WP_157913377.1">
    <property type="nucleotide sequence ID" value="NZ_LN890656.1"/>
</dbReference>
<protein>
    <submittedName>
        <fullName evidence="2">Uncharacterized protein</fullName>
    </submittedName>
</protein>
<evidence type="ECO:0000256" key="1">
    <source>
        <dbReference type="SAM" id="MobiDB-lite"/>
    </source>
</evidence>
<reference evidence="2" key="1">
    <citation type="submission" date="2016-01" db="EMBL/GenBank/DDBJ databases">
        <authorList>
            <person name="Mcilroy J.S."/>
            <person name="Karst M S."/>
            <person name="Albertsen M."/>
        </authorList>
    </citation>
    <scope>NUCLEOTIDE SEQUENCE</scope>
    <source>
        <strain evidence="2">Cfx-K</strain>
    </source>
</reference>
<keyword evidence="3" id="KW-1185">Reference proteome</keyword>
<proteinExistence type="predicted"/>
<feature type="compositionally biased region" description="Gly residues" evidence="1">
    <location>
        <begin position="48"/>
        <end position="60"/>
    </location>
</feature>
<dbReference type="KEGG" id="pbf:CFX0092_B0739"/>
<sequence>MWPDARPAACSIPWGARPRAPHAGMKRRGAGERGGRGAGERGGRGAGERGSGGAGERLVG</sequence>
<dbReference type="EMBL" id="LN890656">
    <property type="protein sequence ID" value="CUS06273.1"/>
    <property type="molecule type" value="Genomic_DNA"/>
</dbReference>
<accession>A0A161KD88</accession>
<feature type="compositionally biased region" description="Basic and acidic residues" evidence="1">
    <location>
        <begin position="29"/>
        <end position="47"/>
    </location>
</feature>
<evidence type="ECO:0000313" key="3">
    <source>
        <dbReference type="Proteomes" id="UP000215027"/>
    </source>
</evidence>
<evidence type="ECO:0000313" key="2">
    <source>
        <dbReference type="EMBL" id="CUS06273.1"/>
    </source>
</evidence>
<dbReference type="Proteomes" id="UP000215027">
    <property type="component" value="Chromosome II"/>
</dbReference>